<dbReference type="RefSeq" id="WP_085759480.1">
    <property type="nucleotide sequence ID" value="NZ_CP019343.1"/>
</dbReference>
<proteinExistence type="predicted"/>
<evidence type="ECO:0000313" key="3">
    <source>
        <dbReference type="Proteomes" id="UP000193450"/>
    </source>
</evidence>
<dbReference type="EMBL" id="CP019343">
    <property type="protein sequence ID" value="ARN75304.1"/>
    <property type="molecule type" value="Genomic_DNA"/>
</dbReference>
<evidence type="ECO:0000259" key="1">
    <source>
        <dbReference type="Pfam" id="PF08937"/>
    </source>
</evidence>
<keyword evidence="3" id="KW-1185">Reference proteome</keyword>
<protein>
    <recommendedName>
        <fullName evidence="1">Thoeris protein ThsB TIR-like domain-containing protein</fullName>
    </recommendedName>
</protein>
<dbReference type="OrthoDB" id="9809731at2"/>
<sequence>MAAVKIFVSFDIENDEVEKQLFEGGMIQSCLTLKLLAWSAPSSIKPSRWQAIVKDKINLCQLLIVLSGKHMATATNVSQEIAMARALSVPVFGVYISGAGRGDVLPEGLALSRTIEREWSRIDEAIRLALREGRNNPRPLASVSRYQKAVSCQKNLGQKC</sequence>
<name>A0A1X9NE21_9GAMM</name>
<feature type="domain" description="Thoeris protein ThsB TIR-like" evidence="1">
    <location>
        <begin position="7"/>
        <end position="99"/>
    </location>
</feature>
<reference evidence="2 3" key="1">
    <citation type="submission" date="2016-11" db="EMBL/GenBank/DDBJ databases">
        <title>Trade-off between light-utilization and light-protection in marine flavobacteria.</title>
        <authorList>
            <person name="Kumagai Y."/>
        </authorList>
    </citation>
    <scope>NUCLEOTIDE SEQUENCE [LARGE SCALE GENOMIC DNA]</scope>
    <source>
        <strain evidence="2 3">NBRC 107125</strain>
    </source>
</reference>
<evidence type="ECO:0000313" key="2">
    <source>
        <dbReference type="EMBL" id="ARN75304.1"/>
    </source>
</evidence>
<dbReference type="AlphaFoldDB" id="A0A1X9NE21"/>
<dbReference type="Proteomes" id="UP000193450">
    <property type="component" value="Chromosome"/>
</dbReference>
<gene>
    <name evidence="2" type="ORF">BST96_14985</name>
</gene>
<accession>A0A1X9NE21</accession>
<dbReference type="KEGG" id="osg:BST96_14985"/>
<dbReference type="STRING" id="716816.BST96_14985"/>
<dbReference type="InterPro" id="IPR015032">
    <property type="entry name" value="ThsB__TIR-like_domain"/>
</dbReference>
<dbReference type="Pfam" id="PF08937">
    <property type="entry name" value="ThsB_TIR"/>
    <property type="match status" value="1"/>
</dbReference>
<organism evidence="2 3">
    <name type="scientific">Oceanicoccus sagamiensis</name>
    <dbReference type="NCBI Taxonomy" id="716816"/>
    <lineage>
        <taxon>Bacteria</taxon>
        <taxon>Pseudomonadati</taxon>
        <taxon>Pseudomonadota</taxon>
        <taxon>Gammaproteobacteria</taxon>
        <taxon>Cellvibrionales</taxon>
        <taxon>Spongiibacteraceae</taxon>
        <taxon>Oceanicoccus</taxon>
    </lineage>
</organism>